<dbReference type="GO" id="GO:0016787">
    <property type="term" value="F:hydrolase activity"/>
    <property type="evidence" value="ECO:0007669"/>
    <property type="project" value="InterPro"/>
</dbReference>
<protein>
    <submittedName>
        <fullName evidence="2">DUF1080 domain-containing protein</fullName>
    </submittedName>
</protein>
<dbReference type="AlphaFoldDB" id="A0A2K8MHP0"/>
<dbReference type="Pfam" id="PF06439">
    <property type="entry name" value="3keto-disac_hyd"/>
    <property type="match status" value="1"/>
</dbReference>
<evidence type="ECO:0000259" key="1">
    <source>
        <dbReference type="Pfam" id="PF06439"/>
    </source>
</evidence>
<dbReference type="Proteomes" id="UP000229081">
    <property type="component" value="Chromosome"/>
</dbReference>
<name>A0A2K8MHP0_9SPHN</name>
<proteinExistence type="predicted"/>
<sequence length="254" mass="28240">MRLFILPMLALLGAAPAPEAKWQRIFDGKTLTGWTPKIAGRAVGEDPLGMFTVHEGAIRVSHANYSKFEGEFGHLFWKTPLKAYRIRFEYRLFGEPLPGIKVWQTSNSGLMFHSQAPETMRRDQDFPVSLEMQLLAVPRPTEEPSGNLCTPGTTVVFEGKRDPRHCILSSSPLIPLGRWTRAELEVLPGGEITQSIDGKPVLRFSAPELDPEDKDAQPLIAAAGGKLQLGQGYIALQSEGHQIEFRNIELQLLD</sequence>
<organism evidence="2 3">
    <name type="scientific">Sphingomonas psychrotolerans</name>
    <dbReference type="NCBI Taxonomy" id="1327635"/>
    <lineage>
        <taxon>Bacteria</taxon>
        <taxon>Pseudomonadati</taxon>
        <taxon>Pseudomonadota</taxon>
        <taxon>Alphaproteobacteria</taxon>
        <taxon>Sphingomonadales</taxon>
        <taxon>Sphingomonadaceae</taxon>
        <taxon>Sphingomonas</taxon>
    </lineage>
</organism>
<dbReference type="EMBL" id="CP024923">
    <property type="protein sequence ID" value="ATY33373.1"/>
    <property type="molecule type" value="Genomic_DNA"/>
</dbReference>
<evidence type="ECO:0000313" key="2">
    <source>
        <dbReference type="EMBL" id="ATY33373.1"/>
    </source>
</evidence>
<evidence type="ECO:0000313" key="3">
    <source>
        <dbReference type="Proteomes" id="UP000229081"/>
    </source>
</evidence>
<dbReference type="OrthoDB" id="9787527at2"/>
<dbReference type="KEGG" id="sphc:CVN68_16530"/>
<dbReference type="RefSeq" id="WP_100283177.1">
    <property type="nucleotide sequence ID" value="NZ_CP024923.1"/>
</dbReference>
<feature type="domain" description="3-keto-alpha-glucoside-1,2-lyase/3-keto-2-hydroxy-glucal hydratase" evidence="1">
    <location>
        <begin position="21"/>
        <end position="250"/>
    </location>
</feature>
<accession>A0A2K8MHP0</accession>
<reference evidence="2 3" key="1">
    <citation type="submission" date="2017-11" db="EMBL/GenBank/DDBJ databases">
        <title>Complete genome sequence of Sphingomonas sp. Strain Cra20, a psychrotolerant potential plant growth promoting rhizobacteria.</title>
        <authorList>
            <person name="Luo Y."/>
        </authorList>
    </citation>
    <scope>NUCLEOTIDE SEQUENCE [LARGE SCALE GENOMIC DNA]</scope>
    <source>
        <strain evidence="2 3">Cra20</strain>
    </source>
</reference>
<dbReference type="Gene3D" id="2.60.120.560">
    <property type="entry name" value="Exo-inulinase, domain 1"/>
    <property type="match status" value="1"/>
</dbReference>
<keyword evidence="3" id="KW-1185">Reference proteome</keyword>
<gene>
    <name evidence="2" type="ORF">CVN68_16530</name>
</gene>
<dbReference type="InterPro" id="IPR010496">
    <property type="entry name" value="AL/BT2_dom"/>
</dbReference>